<feature type="compositionally biased region" description="Polar residues" evidence="2">
    <location>
        <begin position="41"/>
        <end position="54"/>
    </location>
</feature>
<dbReference type="OrthoDB" id="11915at2763"/>
<protein>
    <submittedName>
        <fullName evidence="3">Uncharacterized protein</fullName>
    </submittedName>
</protein>
<feature type="region of interest" description="Disordered" evidence="2">
    <location>
        <begin position="29"/>
        <end position="59"/>
    </location>
</feature>
<evidence type="ECO:0000256" key="2">
    <source>
        <dbReference type="SAM" id="MobiDB-lite"/>
    </source>
</evidence>
<evidence type="ECO:0000313" key="3">
    <source>
        <dbReference type="EMBL" id="KAF6000374.1"/>
    </source>
</evidence>
<accession>A0A7J7ICI0</accession>
<sequence>MASLKPGECAGRAVSECLSYPSSWVAPGMARRGRKQPAYRPSSQRPVRNGTKSADASHLKCGRKTPSLGLWSLGLGKRSATPRPSRLVNPFQRGPASSEVLSSQRNAMVTWVAFCWPRAPRSRATVRSYRGNHSSVGVIRLRMGTDPGPWGLALNSLRSGLPAAATTKNTNATQTAPEMASRDRFGLSSTVGSVERHSHVLAARSEQDQEPTLLTDMKTATEAETEAETEADTHRSRSGLWSTESKSGTASAEHRPVETTEEPCLFQEPWQRLGNDHCVWPRDPDTPADNPGVVLLPQEPEAMSTASATTRRRPRARLVLLDRWLDPITPLVTPVTIHGLEYERGHAPCWQRWNWTEPRPAEEVQSWLLEQERKTSACSILQMESTGKRLSEAEQAKLHQRIQTICQEPFFKATSDIGAWAQALKRFSDARPDPNAADMAQVADYVRALQRHQAEQRLVSELLLRAQQLSADTFDHVYFRELLALERELLRGEAERRIGTETFAKRLEQILAAVVVAPSGSWLGDRSLFWRLIVLHGFCTGSDDFLERHTSLFHIAACCYGIDRLRSDWRALVESDLVAQITRKIRGTRHGVGLLAPANFDWPLARDALQLNHVDSNVTDAYAGYLPLSAALAVLACDGKRSPWQFPTSPLKHASPGDDNNTENEPQQVQTSSAGELNRSLLILRQTPNLLRPIQPRHWHHGPFRELCQRALGCHKGPMTRAISMPHSEETLSLTPVGKRENATPEWILVIGGCSPVEAECLASAVAQSRGASCPVQVLTTGVHSSREWLLLTLHGDDSTLWDRQSVS</sequence>
<dbReference type="InterPro" id="IPR036045">
    <property type="entry name" value="Sec1-like_sf"/>
</dbReference>
<dbReference type="AlphaFoldDB" id="A0A7J7ICI0"/>
<reference evidence="3 4" key="1">
    <citation type="journal article" date="2020" name="J. Phycol.">
        <title>Comparative genome analysis reveals Cyanidiococcus gen. nov., a new extremophilic red algal genus sister to Cyanidioschyzon (Cyanidioschyzonaceae, Rhodophyta).</title>
        <authorList>
            <person name="Liu S.-L."/>
            <person name="Chiang Y.-R."/>
            <person name="Yoon H.S."/>
            <person name="Fu H.-Y."/>
        </authorList>
    </citation>
    <scope>NUCLEOTIDE SEQUENCE [LARGE SCALE GENOMIC DNA]</scope>
    <source>
        <strain evidence="3 4">THAL066</strain>
    </source>
</reference>
<evidence type="ECO:0000313" key="4">
    <source>
        <dbReference type="Proteomes" id="UP000530660"/>
    </source>
</evidence>
<dbReference type="Proteomes" id="UP000530660">
    <property type="component" value="Unassembled WGS sequence"/>
</dbReference>
<dbReference type="SUPFAM" id="SSF56815">
    <property type="entry name" value="Sec1/munc18-like (SM) proteins"/>
    <property type="match status" value="1"/>
</dbReference>
<comment type="similarity">
    <text evidence="1">Belongs to the STXBP/unc-18/SEC1 family.</text>
</comment>
<name>A0A7J7ICI0_9RHOD</name>
<gene>
    <name evidence="3" type="ORF">F1559_000169</name>
</gene>
<dbReference type="GO" id="GO:0016192">
    <property type="term" value="P:vesicle-mediated transport"/>
    <property type="evidence" value="ECO:0007669"/>
    <property type="project" value="InterPro"/>
</dbReference>
<proteinExistence type="inferred from homology"/>
<dbReference type="InterPro" id="IPR001619">
    <property type="entry name" value="Sec1-like"/>
</dbReference>
<feature type="region of interest" description="Disordered" evidence="2">
    <location>
        <begin position="220"/>
        <end position="261"/>
    </location>
</feature>
<comment type="caution">
    <text evidence="3">The sequence shown here is derived from an EMBL/GenBank/DDBJ whole genome shotgun (WGS) entry which is preliminary data.</text>
</comment>
<feature type="region of interest" description="Disordered" evidence="2">
    <location>
        <begin position="647"/>
        <end position="674"/>
    </location>
</feature>
<feature type="compositionally biased region" description="Polar residues" evidence="2">
    <location>
        <begin position="663"/>
        <end position="674"/>
    </location>
</feature>
<organism evidence="3 4">
    <name type="scientific">Cyanidiococcus yangmingshanensis</name>
    <dbReference type="NCBI Taxonomy" id="2690220"/>
    <lineage>
        <taxon>Eukaryota</taxon>
        <taxon>Rhodophyta</taxon>
        <taxon>Bangiophyceae</taxon>
        <taxon>Cyanidiales</taxon>
        <taxon>Cyanidiaceae</taxon>
        <taxon>Cyanidiococcus</taxon>
    </lineage>
</organism>
<dbReference type="EMBL" id="VWRR01000020">
    <property type="protein sequence ID" value="KAF6000374.1"/>
    <property type="molecule type" value="Genomic_DNA"/>
</dbReference>
<keyword evidence="4" id="KW-1185">Reference proteome</keyword>
<dbReference type="Pfam" id="PF00995">
    <property type="entry name" value="Sec1"/>
    <property type="match status" value="1"/>
</dbReference>
<feature type="compositionally biased region" description="Polar residues" evidence="2">
    <location>
        <begin position="239"/>
        <end position="250"/>
    </location>
</feature>
<evidence type="ECO:0000256" key="1">
    <source>
        <dbReference type="ARBA" id="ARBA00009884"/>
    </source>
</evidence>